<keyword evidence="1" id="KW-0067">ATP-binding</keyword>
<feature type="domain" description="DNA helicase Pif1-like DEAD-box helicase" evidence="2">
    <location>
        <begin position="9"/>
        <end position="101"/>
    </location>
</feature>
<dbReference type="GO" id="GO:0043139">
    <property type="term" value="F:5'-3' DNA helicase activity"/>
    <property type="evidence" value="ECO:0007669"/>
    <property type="project" value="UniProtKB-EC"/>
</dbReference>
<dbReference type="GO" id="GO:0006310">
    <property type="term" value="P:DNA recombination"/>
    <property type="evidence" value="ECO:0007669"/>
    <property type="project" value="UniProtKB-KW"/>
</dbReference>
<keyword evidence="1" id="KW-0227">DNA damage</keyword>
<reference evidence="4" key="1">
    <citation type="submission" date="2020-08" db="EMBL/GenBank/DDBJ databases">
        <title>Multicomponent nature underlies the extraordinary mechanical properties of spider dragline silk.</title>
        <authorList>
            <person name="Kono N."/>
            <person name="Nakamura H."/>
            <person name="Mori M."/>
            <person name="Yoshida Y."/>
            <person name="Ohtoshi R."/>
            <person name="Malay A.D."/>
            <person name="Moran D.A.P."/>
            <person name="Tomita M."/>
            <person name="Numata K."/>
            <person name="Arakawa K."/>
        </authorList>
    </citation>
    <scope>NUCLEOTIDE SEQUENCE</scope>
</reference>
<evidence type="ECO:0000256" key="1">
    <source>
        <dbReference type="RuleBase" id="RU363044"/>
    </source>
</evidence>
<proteinExistence type="inferred from homology"/>
<dbReference type="InterPro" id="IPR051055">
    <property type="entry name" value="PIF1_helicase"/>
</dbReference>
<keyword evidence="1" id="KW-0378">Hydrolase</keyword>
<dbReference type="EC" id="5.6.2.3" evidence="1"/>
<dbReference type="GO" id="GO:0005524">
    <property type="term" value="F:ATP binding"/>
    <property type="evidence" value="ECO:0007669"/>
    <property type="project" value="UniProtKB-KW"/>
</dbReference>
<comment type="catalytic activity">
    <reaction evidence="1">
        <text>ATP + H2O = ADP + phosphate + H(+)</text>
        <dbReference type="Rhea" id="RHEA:13065"/>
        <dbReference type="ChEBI" id="CHEBI:15377"/>
        <dbReference type="ChEBI" id="CHEBI:15378"/>
        <dbReference type="ChEBI" id="CHEBI:30616"/>
        <dbReference type="ChEBI" id="CHEBI:43474"/>
        <dbReference type="ChEBI" id="CHEBI:456216"/>
        <dbReference type="EC" id="5.6.2.3"/>
    </reaction>
</comment>
<accession>A0A8X6XPF6</accession>
<comment type="cofactor">
    <cofactor evidence="1">
        <name>Mg(2+)</name>
        <dbReference type="ChEBI" id="CHEBI:18420"/>
    </cofactor>
</comment>
<dbReference type="InterPro" id="IPR027417">
    <property type="entry name" value="P-loop_NTPase"/>
</dbReference>
<dbReference type="GO" id="GO:0006281">
    <property type="term" value="P:DNA repair"/>
    <property type="evidence" value="ECO:0007669"/>
    <property type="project" value="UniProtKB-KW"/>
</dbReference>
<dbReference type="SUPFAM" id="SSF52540">
    <property type="entry name" value="P-loop containing nucleoside triphosphate hydrolases"/>
    <property type="match status" value="1"/>
</dbReference>
<comment type="caution">
    <text evidence="4">The sequence shown here is derived from an EMBL/GenBank/DDBJ whole genome shotgun (WGS) entry which is preliminary data.</text>
</comment>
<evidence type="ECO:0000259" key="2">
    <source>
        <dbReference type="Pfam" id="PF05970"/>
    </source>
</evidence>
<feature type="domain" description="DNA helicase Pif1-like 2B" evidence="3">
    <location>
        <begin position="209"/>
        <end position="246"/>
    </location>
</feature>
<dbReference type="InterPro" id="IPR049163">
    <property type="entry name" value="Pif1-like_2B_dom"/>
</dbReference>
<dbReference type="Pfam" id="PF21530">
    <property type="entry name" value="Pif1_2B_dom"/>
    <property type="match status" value="1"/>
</dbReference>
<dbReference type="Pfam" id="PF05970">
    <property type="entry name" value="PIF1"/>
    <property type="match status" value="1"/>
</dbReference>
<keyword evidence="1" id="KW-0547">Nucleotide-binding</keyword>
<comment type="similarity">
    <text evidence="1">Belongs to the helicase family.</text>
</comment>
<dbReference type="GO" id="GO:0016787">
    <property type="term" value="F:hydrolase activity"/>
    <property type="evidence" value="ECO:0007669"/>
    <property type="project" value="UniProtKB-KW"/>
</dbReference>
<dbReference type="AlphaFoldDB" id="A0A8X6XPF6"/>
<dbReference type="Gene3D" id="3.40.50.300">
    <property type="entry name" value="P-loop containing nucleotide triphosphate hydrolases"/>
    <property type="match status" value="1"/>
</dbReference>
<keyword evidence="1" id="KW-0234">DNA repair</keyword>
<dbReference type="GO" id="GO:0000723">
    <property type="term" value="P:telomere maintenance"/>
    <property type="evidence" value="ECO:0007669"/>
    <property type="project" value="InterPro"/>
</dbReference>
<evidence type="ECO:0000313" key="5">
    <source>
        <dbReference type="Proteomes" id="UP000886998"/>
    </source>
</evidence>
<gene>
    <name evidence="4" type="primary">pif1_97</name>
    <name evidence="4" type="ORF">TNIN_383641</name>
</gene>
<dbReference type="Proteomes" id="UP000886998">
    <property type="component" value="Unassembled WGS sequence"/>
</dbReference>
<organism evidence="4 5">
    <name type="scientific">Trichonephila inaurata madagascariensis</name>
    <dbReference type="NCBI Taxonomy" id="2747483"/>
    <lineage>
        <taxon>Eukaryota</taxon>
        <taxon>Metazoa</taxon>
        <taxon>Ecdysozoa</taxon>
        <taxon>Arthropoda</taxon>
        <taxon>Chelicerata</taxon>
        <taxon>Arachnida</taxon>
        <taxon>Araneae</taxon>
        <taxon>Araneomorphae</taxon>
        <taxon>Entelegynae</taxon>
        <taxon>Araneoidea</taxon>
        <taxon>Nephilidae</taxon>
        <taxon>Trichonephila</taxon>
        <taxon>Trichonephila inaurata</taxon>
    </lineage>
</organism>
<sequence>MVRRQLEVSALTGVAARLVGRTTLHALFKLPVDKDGKIMENLAPLSGNYLEVLRNQRKDIEFLFIDEISMIPYEMLYMIDSRLRQLKKKESEPFGGINTMFLEICFSCHLFEELKHIINLKDSYRQLICGGPSSKLLTEASGDFDLDRAIHIYPTREQVDALNAAVLDRYRAKKVGVFKIWSQDVLINVTRSEDNQNMDNIISGDINKTGGLQKVLKISNGARVMLRSNINIEQGLVNGAMTIITEIVWPLFRRDQIYDTDIPFVWCVRINFGKGGIHLIKPKSVKFSALRNYGTIERTQFALILC</sequence>
<keyword evidence="1 4" id="KW-0347">Helicase</keyword>
<evidence type="ECO:0000313" key="4">
    <source>
        <dbReference type="EMBL" id="GFY56290.1"/>
    </source>
</evidence>
<evidence type="ECO:0000259" key="3">
    <source>
        <dbReference type="Pfam" id="PF21530"/>
    </source>
</evidence>
<dbReference type="OrthoDB" id="416437at2759"/>
<keyword evidence="5" id="KW-1185">Reference proteome</keyword>
<dbReference type="InterPro" id="IPR010285">
    <property type="entry name" value="DNA_helicase_pif1-like_DEAD"/>
</dbReference>
<protein>
    <recommendedName>
        <fullName evidence="1">ATP-dependent DNA helicase</fullName>
        <ecNumber evidence="1">5.6.2.3</ecNumber>
    </recommendedName>
</protein>
<dbReference type="PANTHER" id="PTHR47642">
    <property type="entry name" value="ATP-DEPENDENT DNA HELICASE"/>
    <property type="match status" value="1"/>
</dbReference>
<keyword evidence="1" id="KW-0233">DNA recombination</keyword>
<dbReference type="EMBL" id="BMAV01010880">
    <property type="protein sequence ID" value="GFY56290.1"/>
    <property type="molecule type" value="Genomic_DNA"/>
</dbReference>
<name>A0A8X6XPF6_9ARAC</name>